<evidence type="ECO:0000256" key="1">
    <source>
        <dbReference type="SAM" id="MobiDB-lite"/>
    </source>
</evidence>
<protein>
    <submittedName>
        <fullName evidence="2">Uncharacterized protein</fullName>
    </submittedName>
</protein>
<evidence type="ECO:0000313" key="3">
    <source>
        <dbReference type="Proteomes" id="UP000449969"/>
    </source>
</evidence>
<comment type="caution">
    <text evidence="2">The sequence shown here is derived from an EMBL/GenBank/DDBJ whole genome shotgun (WGS) entry which is preliminary data.</text>
</comment>
<accession>A0A844TEW1</accession>
<dbReference type="EMBL" id="WQNE01000011">
    <property type="protein sequence ID" value="MVT74494.1"/>
    <property type="molecule type" value="Genomic_DNA"/>
</dbReference>
<dbReference type="RefSeq" id="WP_157330390.1">
    <property type="nucleotide sequence ID" value="NZ_JANADL010000062.1"/>
</dbReference>
<keyword evidence="3" id="KW-1185">Reference proteome</keyword>
<dbReference type="Proteomes" id="UP000449969">
    <property type="component" value="Unassembled WGS sequence"/>
</dbReference>
<feature type="region of interest" description="Disordered" evidence="1">
    <location>
        <begin position="1"/>
        <end position="21"/>
    </location>
</feature>
<reference evidence="2 3" key="1">
    <citation type="submission" date="2019-12" db="EMBL/GenBank/DDBJ databases">
        <title>Draft genome sequences Bradyrhizobium cajani AMBPC1010, Bradyrhizobium pachyrhizi AMBPC1040 and Bradyrhizobium yuanmingense ALSPC3051, three plant growth promoting strains isolated from nodules of Cajanus cajan L. in Dominican Republic.</title>
        <authorList>
            <person name="Flores-Felix J.D."/>
            <person name="Araujo J."/>
            <person name="Diaz-Alcantara C."/>
            <person name="Gonzalez-Andres F."/>
            <person name="Velazquez E."/>
        </authorList>
    </citation>
    <scope>NUCLEOTIDE SEQUENCE [LARGE SCALE GENOMIC DNA]</scope>
    <source>
        <strain evidence="2 3">1010</strain>
    </source>
</reference>
<name>A0A844TEW1_9BRAD</name>
<dbReference type="AlphaFoldDB" id="A0A844TEW1"/>
<gene>
    <name evidence="2" type="ORF">GPL20_15860</name>
</gene>
<proteinExistence type="predicted"/>
<sequence>MLSPDYQEFANRGSPATRDNTVISGLGTDEVIEITPALLDCHEKQARKRNFLLAAGRKTPFCDAHTRT</sequence>
<organism evidence="2 3">
    <name type="scientific">Bradyrhizobium cajani</name>
    <dbReference type="NCBI Taxonomy" id="1928661"/>
    <lineage>
        <taxon>Bacteria</taxon>
        <taxon>Pseudomonadati</taxon>
        <taxon>Pseudomonadota</taxon>
        <taxon>Alphaproteobacteria</taxon>
        <taxon>Hyphomicrobiales</taxon>
        <taxon>Nitrobacteraceae</taxon>
        <taxon>Bradyrhizobium</taxon>
    </lineage>
</organism>
<dbReference type="OrthoDB" id="8241796at2"/>
<evidence type="ECO:0000313" key="2">
    <source>
        <dbReference type="EMBL" id="MVT74494.1"/>
    </source>
</evidence>